<proteinExistence type="predicted"/>
<dbReference type="EMBL" id="CAJNOG010000385">
    <property type="protein sequence ID" value="CAF1213044.1"/>
    <property type="molecule type" value="Genomic_DNA"/>
</dbReference>
<sequence>MAVNTTDIRCFDRYERKDVVIIGNGPSAIALSYLLSGHIPYWNGCPVSNDYLNMKLEKHVKDNSLFEQDLEFLSDGLEGRSRNPVSLLIDNLIHPDADLGANLQSKIKWRHDPLSAIDHICIGRGGIGGVWNRLTSKQLHTVSMATWMELPNYSMSAFRQKYRACRLRQATNNENASIINDDTSLRATYDEIRSYYINYVKKHRLINYFRNGHEVVSIERVCIDAPFYDDLTQEIRTPEALWEIRGYDEQTKIPFIMHAKYVVLATGIPQQITKPLGIIGEQASHSFTYTCLTDIEDIIVNKKRLTKNSKPLLIIGCGLTAIDVLLLCQQYLIPVVHVFRRAIDDHELVLNQLSATVFPEYEYIKELIKQSTTPTTSTSVEWSYQCCIQSEIISITEDGTVHIRNLRTQITTEYEISLIAKLTGAESQIPFFRSLTTNKNNGLNINPYTYECTDLENIYALGALAGDKLVRFLQGGAFACAANLFKKYRQISTDNKLSSVVTSRTRIVV</sequence>
<dbReference type="Proteomes" id="UP000663845">
    <property type="component" value="Unassembled WGS sequence"/>
</dbReference>
<name>A0A814XEM3_9BILA</name>
<accession>A0A814XEM3</accession>
<comment type="caution">
    <text evidence="1">The sequence shown here is derived from an EMBL/GenBank/DDBJ whole genome shotgun (WGS) entry which is preliminary data.</text>
</comment>
<protein>
    <submittedName>
        <fullName evidence="1">Uncharacterized protein</fullName>
    </submittedName>
</protein>
<dbReference type="SUPFAM" id="SSF51905">
    <property type="entry name" value="FAD/NAD(P)-binding domain"/>
    <property type="match status" value="1"/>
</dbReference>
<reference evidence="1" key="1">
    <citation type="submission" date="2021-02" db="EMBL/GenBank/DDBJ databases">
        <authorList>
            <person name="Nowell W R."/>
        </authorList>
    </citation>
    <scope>NUCLEOTIDE SEQUENCE</scope>
</reference>
<evidence type="ECO:0000313" key="1">
    <source>
        <dbReference type="EMBL" id="CAF1213044.1"/>
    </source>
</evidence>
<dbReference type="PANTHER" id="PTHR15192">
    <property type="entry name" value="PROTEIN CBG05349"/>
    <property type="match status" value="1"/>
</dbReference>
<dbReference type="InterPro" id="IPR036188">
    <property type="entry name" value="FAD/NAD-bd_sf"/>
</dbReference>
<dbReference type="InterPro" id="IPR029731">
    <property type="entry name" value="OSGIN1/2"/>
</dbReference>
<dbReference type="Gene3D" id="3.50.50.60">
    <property type="entry name" value="FAD/NAD(P)-binding domain"/>
    <property type="match status" value="1"/>
</dbReference>
<evidence type="ECO:0000313" key="2">
    <source>
        <dbReference type="Proteomes" id="UP000663845"/>
    </source>
</evidence>
<gene>
    <name evidence="1" type="ORF">JYZ213_LOCUS27567</name>
</gene>
<dbReference type="AlphaFoldDB" id="A0A814XEM3"/>
<dbReference type="PANTHER" id="PTHR15192:SF8">
    <property type="entry name" value="FAD_NAD(P)-BINDING DOMAIN-CONTAINING PROTEIN"/>
    <property type="match status" value="1"/>
</dbReference>
<organism evidence="1 2">
    <name type="scientific">Adineta steineri</name>
    <dbReference type="NCBI Taxonomy" id="433720"/>
    <lineage>
        <taxon>Eukaryota</taxon>
        <taxon>Metazoa</taxon>
        <taxon>Spiralia</taxon>
        <taxon>Gnathifera</taxon>
        <taxon>Rotifera</taxon>
        <taxon>Eurotatoria</taxon>
        <taxon>Bdelloidea</taxon>
        <taxon>Adinetida</taxon>
        <taxon>Adinetidae</taxon>
        <taxon>Adineta</taxon>
    </lineage>
</organism>